<evidence type="ECO:0000256" key="3">
    <source>
        <dbReference type="SAM" id="MobiDB-lite"/>
    </source>
</evidence>
<keyword evidence="1" id="KW-0547">Nucleotide-binding</keyword>
<dbReference type="Gene3D" id="1.25.40.10">
    <property type="entry name" value="Tetratricopeptide repeat domain"/>
    <property type="match status" value="1"/>
</dbReference>
<accession>A0A4V0NHE6</accession>
<proteinExistence type="predicted"/>
<dbReference type="GO" id="GO:0004674">
    <property type="term" value="F:protein serine/threonine kinase activity"/>
    <property type="evidence" value="ECO:0007669"/>
    <property type="project" value="UniProtKB-EC"/>
</dbReference>
<dbReference type="PROSITE" id="PS00108">
    <property type="entry name" value="PROTEIN_KINASE_ST"/>
    <property type="match status" value="1"/>
</dbReference>
<keyword evidence="5" id="KW-0418">Kinase</keyword>
<evidence type="ECO:0000313" key="6">
    <source>
        <dbReference type="Proteomes" id="UP000295497"/>
    </source>
</evidence>
<dbReference type="Gene3D" id="3.30.200.20">
    <property type="entry name" value="Phosphorylase Kinase, domain 1"/>
    <property type="match status" value="1"/>
</dbReference>
<dbReference type="EMBL" id="CP012672">
    <property type="protein sequence ID" value="AUX36402.1"/>
    <property type="molecule type" value="Genomic_DNA"/>
</dbReference>
<evidence type="ECO:0000256" key="2">
    <source>
        <dbReference type="ARBA" id="ARBA00022840"/>
    </source>
</evidence>
<name>A0A4V0NHE6_SORCE</name>
<gene>
    <name evidence="5" type="ORF">SOCE836_086090</name>
</gene>
<evidence type="ECO:0000313" key="5">
    <source>
        <dbReference type="EMBL" id="AUX36402.1"/>
    </source>
</evidence>
<dbReference type="PANTHER" id="PTHR16305">
    <property type="entry name" value="TESTICULAR SOLUBLE ADENYLYL CYCLASE"/>
    <property type="match status" value="1"/>
</dbReference>
<dbReference type="SMART" id="SM00220">
    <property type="entry name" value="S_TKc"/>
    <property type="match status" value="1"/>
</dbReference>
<keyword evidence="2" id="KW-0067">ATP-binding</keyword>
<evidence type="ECO:0000259" key="4">
    <source>
        <dbReference type="PROSITE" id="PS50011"/>
    </source>
</evidence>
<dbReference type="GO" id="GO:0005737">
    <property type="term" value="C:cytoplasm"/>
    <property type="evidence" value="ECO:0007669"/>
    <property type="project" value="TreeGrafter"/>
</dbReference>
<dbReference type="EC" id="2.7.11.1" evidence="5"/>
<dbReference type="GO" id="GO:0004016">
    <property type="term" value="F:adenylate cyclase activity"/>
    <property type="evidence" value="ECO:0007669"/>
    <property type="project" value="TreeGrafter"/>
</dbReference>
<feature type="domain" description="Protein kinase" evidence="4">
    <location>
        <begin position="11"/>
        <end position="268"/>
    </location>
</feature>
<organism evidence="5 6">
    <name type="scientific">Sorangium cellulosum</name>
    <name type="common">Polyangium cellulosum</name>
    <dbReference type="NCBI Taxonomy" id="56"/>
    <lineage>
        <taxon>Bacteria</taxon>
        <taxon>Pseudomonadati</taxon>
        <taxon>Myxococcota</taxon>
        <taxon>Polyangia</taxon>
        <taxon>Polyangiales</taxon>
        <taxon>Polyangiaceae</taxon>
        <taxon>Sorangium</taxon>
    </lineage>
</organism>
<dbReference type="InterPro" id="IPR000719">
    <property type="entry name" value="Prot_kinase_dom"/>
</dbReference>
<dbReference type="RefSeq" id="WP_237244539.1">
    <property type="nucleotide sequence ID" value="NZ_CP012672.1"/>
</dbReference>
<dbReference type="CDD" id="cd14014">
    <property type="entry name" value="STKc_PknB_like"/>
    <property type="match status" value="1"/>
</dbReference>
<dbReference type="InterPro" id="IPR008271">
    <property type="entry name" value="Ser/Thr_kinase_AS"/>
</dbReference>
<dbReference type="InterPro" id="IPR011990">
    <property type="entry name" value="TPR-like_helical_dom_sf"/>
</dbReference>
<keyword evidence="5" id="KW-0808">Transferase</keyword>
<dbReference type="Pfam" id="PF00069">
    <property type="entry name" value="Pkinase"/>
    <property type="match status" value="1"/>
</dbReference>
<dbReference type="Gene3D" id="1.10.510.10">
    <property type="entry name" value="Transferase(Phosphotransferase) domain 1"/>
    <property type="match status" value="1"/>
</dbReference>
<dbReference type="SUPFAM" id="SSF48452">
    <property type="entry name" value="TPR-like"/>
    <property type="match status" value="1"/>
</dbReference>
<dbReference type="GO" id="GO:0005524">
    <property type="term" value="F:ATP binding"/>
    <property type="evidence" value="ECO:0007669"/>
    <property type="project" value="UniProtKB-KW"/>
</dbReference>
<dbReference type="PROSITE" id="PS50011">
    <property type="entry name" value="PROTEIN_KINASE_DOM"/>
    <property type="match status" value="1"/>
</dbReference>
<dbReference type="SUPFAM" id="SSF56112">
    <property type="entry name" value="Protein kinase-like (PK-like)"/>
    <property type="match status" value="1"/>
</dbReference>
<sequence length="1336" mass="140787">MRVGEIVDERFEIEGLAGSGGMGHVYRARDLASGDTVALKVLRRAGKGEQRRFSCEVEALSALRVPGVVRYIAHGLTAGGKPYLVMEWLSGETLAERMVQRGLTAAESVDVVARVAGTLGALHRQGVVHRDLKPSNLLLADGRLDRVMVLDFGIARFRFDQQITMPGTVLGTPEYMAPEQARGERSVDARADVFALGCVLFKCLTGRAAFQGVGALAVLVKVLLDEPPHLRELRPELPEPLDALVASMLAKQPDHRPRDGAAVAEALGAIDLRSAGAAAGGEPAAPVRVLELTSSERRVTCLVLAHERSEPDEETRSHEEEQARALERAEEVRALASRYQGQIELIDARSPLVVLTSAEAATDLAAQAARCALALRALLGGAPVSLVTGRAELTSRIPMGELIDRAVQLLPARGEPAPAAAVRIDDVTAGLLGGRFETSCEGGARFLHGARDDHKVATAPALLGKPVACVGRERELAVLTAELDRSIEESTAGAMLVVAAAGMGKSRLRQEFLAKVSARGASGERGADGANGAHGPSGAHGRDGAHGPSGAHGGSAAQVEVWFGQGDPMSSGSAFGLLSRALRGVMGIVDGEPLEERRRKVRARVERHPELDVGRVSAFLGELVGAPFPDDDIQVGAARRNRLLMGDQLRLSWEEFIRAECAKQPVMLILEDLQWGDLPTLTMVEAALRSLKDLPFLVLGLGRPEVHEIFPALAKGRFGNQLMLPPLTRRASERLVRAALGDEVRAELVATLVDRADGNPFYLEEQVRAVAAGHGADLPETVLAMVQARIEALDADARRVLRAASVFGQAFWPSGVSALLGGAGVTRWLSELEKREVIHRRGPGRLRGEVEYRFRHALVREAAYGMLTEADRRLGHALAGDWLEGAGEPDAMALAEHFERGAVPARAAAAYLRAAQHALEGNDLGAAIARAERGLACAPEPAVVGALRLIQAEAHVWRGDLALAEERGTAAVEHLTPGSAPWFTAVAQVVAPASKLGGFDRVERWMGAAIGAPALPGAESARSTCLCAGASTLAFAGRPAVVDALIAEVERALSDGASTGAGTGAEVVAGLHQARAFRAMSGGDPGACATGLEAALAAFEQVGDRRNACMTRANLGYCYGELGDFGGAEAALRSVMEAAERMGLHEVAAAAQASLGQVLAYRGRLAEARAVEEAALASSQRLGDPRAEVVSRSYLAKIALLAGDFAGAEREARHAEALESASPLRVAATAIRARALIGLGRAAEALAAAGEALAALESLGGLEEGESMIRLVHAEAFSAVGDAARAAEAISSARDRLLGRAESVRDPEWRRRFLSHVPDNARTLELAAQWVGAGRN</sequence>
<protein>
    <submittedName>
        <fullName evidence="5">Protein kinase</fullName>
        <ecNumber evidence="5">2.7.11.1</ecNumber>
    </submittedName>
</protein>
<reference evidence="5 6" key="1">
    <citation type="submission" date="2015-09" db="EMBL/GenBank/DDBJ databases">
        <title>Sorangium comparison.</title>
        <authorList>
            <person name="Zaburannyi N."/>
            <person name="Bunk B."/>
            <person name="Overmann J."/>
            <person name="Mueller R."/>
        </authorList>
    </citation>
    <scope>NUCLEOTIDE SEQUENCE [LARGE SCALE GENOMIC DNA]</scope>
    <source>
        <strain evidence="5 6">So ce836</strain>
    </source>
</reference>
<dbReference type="PANTHER" id="PTHR16305:SF28">
    <property type="entry name" value="GUANYLATE CYCLASE DOMAIN-CONTAINING PROTEIN"/>
    <property type="match status" value="1"/>
</dbReference>
<dbReference type="InterPro" id="IPR011009">
    <property type="entry name" value="Kinase-like_dom_sf"/>
</dbReference>
<feature type="region of interest" description="Disordered" evidence="3">
    <location>
        <begin position="519"/>
        <end position="554"/>
    </location>
</feature>
<evidence type="ECO:0000256" key="1">
    <source>
        <dbReference type="ARBA" id="ARBA00022741"/>
    </source>
</evidence>
<dbReference type="Proteomes" id="UP000295497">
    <property type="component" value="Chromosome"/>
</dbReference>